<feature type="chain" id="PRO_5045960202" evidence="2">
    <location>
        <begin position="24"/>
        <end position="182"/>
    </location>
</feature>
<dbReference type="PANTHER" id="PTHR42852">
    <property type="entry name" value="THIOL:DISULFIDE INTERCHANGE PROTEIN DSBE"/>
    <property type="match status" value="1"/>
</dbReference>
<keyword evidence="1" id="KW-0676">Redox-active center</keyword>
<gene>
    <name evidence="4" type="ORF">Q8947_14060</name>
</gene>
<dbReference type="InterPro" id="IPR013766">
    <property type="entry name" value="Thioredoxin_domain"/>
</dbReference>
<evidence type="ECO:0000256" key="2">
    <source>
        <dbReference type="SAM" id="SignalP"/>
    </source>
</evidence>
<accession>A0ABU1D9S6</accession>
<name>A0ABU1D9S6_9BURK</name>
<dbReference type="PROSITE" id="PS00194">
    <property type="entry name" value="THIOREDOXIN_1"/>
    <property type="match status" value="1"/>
</dbReference>
<feature type="signal peptide" evidence="2">
    <location>
        <begin position="1"/>
        <end position="23"/>
    </location>
</feature>
<dbReference type="InterPro" id="IPR050553">
    <property type="entry name" value="Thioredoxin_ResA/DsbE_sf"/>
</dbReference>
<dbReference type="EMBL" id="JAUZQE010000054">
    <property type="protein sequence ID" value="MDR4127101.1"/>
    <property type="molecule type" value="Genomic_DNA"/>
</dbReference>
<dbReference type="InterPro" id="IPR017937">
    <property type="entry name" value="Thioredoxin_CS"/>
</dbReference>
<comment type="caution">
    <text evidence="4">The sequence shown here is derived from an EMBL/GenBank/DDBJ whole genome shotgun (WGS) entry which is preliminary data.</text>
</comment>
<protein>
    <submittedName>
        <fullName evidence="4">TlpA disulfide reductase family protein</fullName>
    </submittedName>
</protein>
<evidence type="ECO:0000313" key="5">
    <source>
        <dbReference type="Proteomes" id="UP001232156"/>
    </source>
</evidence>
<evidence type="ECO:0000256" key="1">
    <source>
        <dbReference type="ARBA" id="ARBA00023284"/>
    </source>
</evidence>
<proteinExistence type="predicted"/>
<evidence type="ECO:0000259" key="3">
    <source>
        <dbReference type="PROSITE" id="PS51352"/>
    </source>
</evidence>
<dbReference type="Pfam" id="PF00578">
    <property type="entry name" value="AhpC-TSA"/>
    <property type="match status" value="1"/>
</dbReference>
<dbReference type="PROSITE" id="PS51257">
    <property type="entry name" value="PROKAR_LIPOPROTEIN"/>
    <property type="match status" value="1"/>
</dbReference>
<dbReference type="InterPro" id="IPR000866">
    <property type="entry name" value="AhpC/TSA"/>
</dbReference>
<dbReference type="RefSeq" id="WP_347287649.1">
    <property type="nucleotide sequence ID" value="NZ_JAUZQE010000054.1"/>
</dbReference>
<dbReference type="PANTHER" id="PTHR42852:SF13">
    <property type="entry name" value="PROTEIN DIPZ"/>
    <property type="match status" value="1"/>
</dbReference>
<dbReference type="CDD" id="cd02966">
    <property type="entry name" value="TlpA_like_family"/>
    <property type="match status" value="1"/>
</dbReference>
<dbReference type="Gene3D" id="3.40.30.10">
    <property type="entry name" value="Glutaredoxin"/>
    <property type="match status" value="1"/>
</dbReference>
<dbReference type="SUPFAM" id="SSF52833">
    <property type="entry name" value="Thioredoxin-like"/>
    <property type="match status" value="1"/>
</dbReference>
<dbReference type="PROSITE" id="PS51352">
    <property type="entry name" value="THIOREDOXIN_2"/>
    <property type="match status" value="1"/>
</dbReference>
<reference evidence="4 5" key="1">
    <citation type="submission" date="2023-08" db="EMBL/GenBank/DDBJ databases">
        <title>Alcaligenaceae gen. nov., a novel taxon isolated from the sludge of Yixing Pesticide Factory.</title>
        <authorList>
            <person name="Ruan L."/>
        </authorList>
    </citation>
    <scope>NUCLEOTIDE SEQUENCE [LARGE SCALE GENOMIC DNA]</scope>
    <source>
        <strain evidence="4 5">LG-2</strain>
    </source>
</reference>
<keyword evidence="2" id="KW-0732">Signal</keyword>
<feature type="domain" description="Thioredoxin" evidence="3">
    <location>
        <begin position="46"/>
        <end position="182"/>
    </location>
</feature>
<dbReference type="Proteomes" id="UP001232156">
    <property type="component" value="Unassembled WGS sequence"/>
</dbReference>
<sequence>MKTMFVKSARAPLIAAFSLVLLAGCDRGADVDLPVSQVSSVNTLPEQAVVPLPDLQLVGFDERPVSLSSYKGQPIVLNLWATWCPPCRREMPVLEQAQQAFPEIEFVLINQGETAEQAKSFLKSEDLALTDVLLDADSEAMKAMRTGGLPTTFFFDGEGRMVDLHLGEITMADLEQKISQHF</sequence>
<evidence type="ECO:0000313" key="4">
    <source>
        <dbReference type="EMBL" id="MDR4127101.1"/>
    </source>
</evidence>
<keyword evidence="5" id="KW-1185">Reference proteome</keyword>
<organism evidence="4 5">
    <name type="scientific">Yanghanlia caeni</name>
    <dbReference type="NCBI Taxonomy" id="3064283"/>
    <lineage>
        <taxon>Bacteria</taxon>
        <taxon>Pseudomonadati</taxon>
        <taxon>Pseudomonadota</taxon>
        <taxon>Betaproteobacteria</taxon>
        <taxon>Burkholderiales</taxon>
        <taxon>Alcaligenaceae</taxon>
        <taxon>Yanghanlia</taxon>
    </lineage>
</organism>
<dbReference type="InterPro" id="IPR036249">
    <property type="entry name" value="Thioredoxin-like_sf"/>
</dbReference>